<dbReference type="EMBL" id="AMXF01000039">
    <property type="protein sequence ID" value="ENO97606.1"/>
    <property type="molecule type" value="Genomic_DNA"/>
</dbReference>
<proteinExistence type="predicted"/>
<keyword evidence="3 7" id="KW-0489">Methyltransferase</keyword>
<dbReference type="NCBIfam" id="TIGR02467">
    <property type="entry name" value="CbiE"/>
    <property type="match status" value="1"/>
</dbReference>
<dbReference type="SUPFAM" id="SSF53790">
    <property type="entry name" value="Tetrapyrrole methylase"/>
    <property type="match status" value="1"/>
</dbReference>
<evidence type="ECO:0000256" key="2">
    <source>
        <dbReference type="ARBA" id="ARBA00022573"/>
    </source>
</evidence>
<dbReference type="UniPathway" id="UPA00148"/>
<dbReference type="OrthoDB" id="9787825at2"/>
<organism evidence="7 8">
    <name type="scientific">Thauera phenylacetica B4P</name>
    <dbReference type="NCBI Taxonomy" id="1234382"/>
    <lineage>
        <taxon>Bacteria</taxon>
        <taxon>Pseudomonadati</taxon>
        <taxon>Pseudomonadota</taxon>
        <taxon>Betaproteobacteria</taxon>
        <taxon>Rhodocyclales</taxon>
        <taxon>Zoogloeaceae</taxon>
        <taxon>Thauera</taxon>
    </lineage>
</organism>
<dbReference type="Proteomes" id="UP000013047">
    <property type="component" value="Unassembled WGS sequence"/>
</dbReference>
<name>N6YTJ3_9RHOO</name>
<dbReference type="AlphaFoldDB" id="N6YTJ3"/>
<dbReference type="RefSeq" id="WP_004359924.1">
    <property type="nucleotide sequence ID" value="NZ_AMXF01000039.1"/>
</dbReference>
<keyword evidence="4 7" id="KW-0808">Transferase</keyword>
<comment type="pathway">
    <text evidence="1">Cofactor biosynthesis; adenosylcobalamin biosynthesis.</text>
</comment>
<dbReference type="CDD" id="cd02440">
    <property type="entry name" value="AdoMet_MTases"/>
    <property type="match status" value="1"/>
</dbReference>
<dbReference type="GO" id="GO:0032259">
    <property type="term" value="P:methylation"/>
    <property type="evidence" value="ECO:0007669"/>
    <property type="project" value="UniProtKB-KW"/>
</dbReference>
<evidence type="ECO:0000313" key="7">
    <source>
        <dbReference type="EMBL" id="ENO97606.1"/>
    </source>
</evidence>
<dbReference type="Pfam" id="PF00590">
    <property type="entry name" value="TP_methylase"/>
    <property type="match status" value="1"/>
</dbReference>
<evidence type="ECO:0000256" key="4">
    <source>
        <dbReference type="ARBA" id="ARBA00022679"/>
    </source>
</evidence>
<dbReference type="InterPro" id="IPR029063">
    <property type="entry name" value="SAM-dependent_MTases_sf"/>
</dbReference>
<dbReference type="CDD" id="cd11644">
    <property type="entry name" value="Precorrin-6Y-MT"/>
    <property type="match status" value="1"/>
</dbReference>
<dbReference type="InterPro" id="IPR014008">
    <property type="entry name" value="Cbl_synth_MTase_CbiT"/>
</dbReference>
<dbReference type="InterPro" id="IPR014777">
    <property type="entry name" value="4pyrrole_Mease_sub1"/>
</dbReference>
<dbReference type="SUPFAM" id="SSF53335">
    <property type="entry name" value="S-adenosyl-L-methionine-dependent methyltransferases"/>
    <property type="match status" value="1"/>
</dbReference>
<dbReference type="GO" id="GO:0008276">
    <property type="term" value="F:protein methyltransferase activity"/>
    <property type="evidence" value="ECO:0007669"/>
    <property type="project" value="InterPro"/>
</dbReference>
<keyword evidence="2" id="KW-0169">Cobalamin biosynthesis</keyword>
<evidence type="ECO:0000256" key="3">
    <source>
        <dbReference type="ARBA" id="ARBA00022603"/>
    </source>
</evidence>
<gene>
    <name evidence="7" type="ORF">C667_07943</name>
</gene>
<dbReference type="InterPro" id="IPR000878">
    <property type="entry name" value="4pyrrol_Mease"/>
</dbReference>
<keyword evidence="8" id="KW-1185">Reference proteome</keyword>
<reference evidence="7 8" key="1">
    <citation type="submission" date="2012-09" db="EMBL/GenBank/DDBJ databases">
        <title>Draft Genome Sequences of 6 Strains from Genus Thauera.</title>
        <authorList>
            <person name="Liu B."/>
            <person name="Shapleigh J.P."/>
            <person name="Frostegard A.H."/>
        </authorList>
    </citation>
    <scope>NUCLEOTIDE SEQUENCE [LARGE SCALE GENOMIC DNA]</scope>
    <source>
        <strain evidence="7 8">B4P</strain>
    </source>
</reference>
<evidence type="ECO:0000256" key="5">
    <source>
        <dbReference type="ARBA" id="ARBA00022691"/>
    </source>
</evidence>
<sequence>MSAPSHSSPPSGAHCSVVGLLDDGWSGLSAAARARIASAGCVIGAARTLERVAAHLGPQSTCHTMDGAFSRLPRWIEAARGAGAHSVVLATGDPLCNGIAASLIDKLGAHAVEVLPAPSTLQLACARLRLPWQDARIASCHGADAGEWMTAPPPSDALQPGAPAPSPGPAHGLYRLVRAVAGHALVLAFTSPANSPDRIARALLAAGYGDPGSGEQVRLSVVARLCLDDEAVFPALSLEDAAARSFPEPNVLVIERRPAAEADRHADALPATTPLFGLEDLDYLQRSPENGLITKLEVRAVSLARLALRTDSLVWDIGAGAGSVGLEASRIAHRGHVWAIEKNPADAANARRNARRLRASNYSLFEGKAPAGLDAWPDPDAVFIGGSGGELAELIVLALQRLKPGGRLVMNFVTVENLATATATLDAAAAAWELTLLSAARSQPILDMHRLAAQNPVWILTARKETSR</sequence>
<dbReference type="InterPro" id="IPR035996">
    <property type="entry name" value="4pyrrol_Methylase_sf"/>
</dbReference>
<dbReference type="Pfam" id="PF01135">
    <property type="entry name" value="PCMT"/>
    <property type="match status" value="1"/>
</dbReference>
<evidence type="ECO:0000313" key="8">
    <source>
        <dbReference type="Proteomes" id="UP000013047"/>
    </source>
</evidence>
<dbReference type="InterPro" id="IPR050714">
    <property type="entry name" value="Cobalamin_biosynth_MTase"/>
</dbReference>
<dbReference type="PANTHER" id="PTHR43182:SF1">
    <property type="entry name" value="COBALT-PRECORRIN-7 C(5)-METHYLTRANSFERASE"/>
    <property type="match status" value="1"/>
</dbReference>
<accession>N6YTJ3</accession>
<evidence type="ECO:0000256" key="1">
    <source>
        <dbReference type="ARBA" id="ARBA00004953"/>
    </source>
</evidence>
<dbReference type="Gene3D" id="3.40.50.150">
    <property type="entry name" value="Vaccinia Virus protein VP39"/>
    <property type="match status" value="1"/>
</dbReference>
<protein>
    <submittedName>
        <fullName evidence="7">Precorrin-6y C5,15-methyltransferase subunit CbiE</fullName>
    </submittedName>
</protein>
<comment type="caution">
    <text evidence="7">The sequence shown here is derived from an EMBL/GenBank/DDBJ whole genome shotgun (WGS) entry which is preliminary data.</text>
</comment>
<dbReference type="PANTHER" id="PTHR43182">
    <property type="entry name" value="COBALT-PRECORRIN-6B C(15)-METHYLTRANSFERASE (DECARBOXYLATING)"/>
    <property type="match status" value="1"/>
</dbReference>
<dbReference type="InterPro" id="IPR012818">
    <property type="entry name" value="CbiE"/>
</dbReference>
<evidence type="ECO:0000259" key="6">
    <source>
        <dbReference type="Pfam" id="PF00590"/>
    </source>
</evidence>
<feature type="domain" description="Tetrapyrrole methylase" evidence="6">
    <location>
        <begin position="16"/>
        <end position="234"/>
    </location>
</feature>
<dbReference type="GO" id="GO:0009236">
    <property type="term" value="P:cobalamin biosynthetic process"/>
    <property type="evidence" value="ECO:0007669"/>
    <property type="project" value="UniProtKB-UniPathway"/>
</dbReference>
<dbReference type="Gene3D" id="3.40.1010.10">
    <property type="entry name" value="Cobalt-precorrin-4 Transmethylase, Domain 1"/>
    <property type="match status" value="1"/>
</dbReference>
<dbReference type="NCBIfam" id="TIGR02469">
    <property type="entry name" value="CbiT"/>
    <property type="match status" value="1"/>
</dbReference>
<keyword evidence="5" id="KW-0949">S-adenosyl-L-methionine</keyword>